<protein>
    <recommendedName>
        <fullName evidence="4">Outer membrane protein beta-barrel domain-containing protein</fullName>
    </recommendedName>
</protein>
<evidence type="ECO:0000256" key="1">
    <source>
        <dbReference type="SAM" id="SignalP"/>
    </source>
</evidence>
<proteinExistence type="predicted"/>
<dbReference type="EMBL" id="JAVRHO010000009">
    <property type="protein sequence ID" value="MDT0646662.1"/>
    <property type="molecule type" value="Genomic_DNA"/>
</dbReference>
<comment type="caution">
    <text evidence="2">The sequence shown here is derived from an EMBL/GenBank/DDBJ whole genome shotgun (WGS) entry which is preliminary data.</text>
</comment>
<feature type="signal peptide" evidence="1">
    <location>
        <begin position="1"/>
        <end position="21"/>
    </location>
</feature>
<evidence type="ECO:0000313" key="3">
    <source>
        <dbReference type="Proteomes" id="UP001245285"/>
    </source>
</evidence>
<keyword evidence="1" id="KW-0732">Signal</keyword>
<evidence type="ECO:0008006" key="4">
    <source>
        <dbReference type="Google" id="ProtNLM"/>
    </source>
</evidence>
<dbReference type="RefSeq" id="WP_311494830.1">
    <property type="nucleotide sequence ID" value="NZ_JAVRHO010000009.1"/>
</dbReference>
<name>A0ABU3CK98_9FLAO</name>
<organism evidence="2 3">
    <name type="scientific">Autumnicola lenta</name>
    <dbReference type="NCBI Taxonomy" id="3075593"/>
    <lineage>
        <taxon>Bacteria</taxon>
        <taxon>Pseudomonadati</taxon>
        <taxon>Bacteroidota</taxon>
        <taxon>Flavobacteriia</taxon>
        <taxon>Flavobacteriales</taxon>
        <taxon>Flavobacteriaceae</taxon>
        <taxon>Autumnicola</taxon>
    </lineage>
</organism>
<dbReference type="Proteomes" id="UP001245285">
    <property type="component" value="Unassembled WGS sequence"/>
</dbReference>
<sequence length="194" mass="21937">MKFKNAFIYLIILLFSYQVNAQNKETTHKLELSIKPQFSTFFVPYKHFSSKRDPDFEIGGSSRIYGLEISTSVVLKSIIGVGAGIGSETLHLENSQIDYSPIFFELTPLPSENPKEGFATFSGRIGTHLGKVDKNGVYLRVDLGYYVPLFNHFSLFFKGIYTYQSLYKSFSGSNRPSNKYLIQGIGFGIGIEYF</sequence>
<gene>
    <name evidence="2" type="ORF">RM545_08165</name>
</gene>
<keyword evidence="3" id="KW-1185">Reference proteome</keyword>
<evidence type="ECO:0000313" key="2">
    <source>
        <dbReference type="EMBL" id="MDT0646662.1"/>
    </source>
</evidence>
<reference evidence="2 3" key="1">
    <citation type="submission" date="2023-09" db="EMBL/GenBank/DDBJ databases">
        <authorList>
            <person name="Rey-Velasco X."/>
        </authorList>
    </citation>
    <scope>NUCLEOTIDE SEQUENCE [LARGE SCALE GENOMIC DNA]</scope>
    <source>
        <strain evidence="2 3">F260</strain>
    </source>
</reference>
<accession>A0ABU3CK98</accession>
<feature type="chain" id="PRO_5045607461" description="Outer membrane protein beta-barrel domain-containing protein" evidence="1">
    <location>
        <begin position="22"/>
        <end position="194"/>
    </location>
</feature>